<evidence type="ECO:0000256" key="2">
    <source>
        <dbReference type="ARBA" id="ARBA00013194"/>
    </source>
</evidence>
<dbReference type="PANTHER" id="PTHR43811:SF19">
    <property type="entry name" value="39 KDA FK506-BINDING NUCLEAR PROTEIN"/>
    <property type="match status" value="1"/>
</dbReference>
<evidence type="ECO:0000313" key="8">
    <source>
        <dbReference type="Proteomes" id="UP000001449"/>
    </source>
</evidence>
<reference evidence="7 8" key="1">
    <citation type="journal article" date="2004" name="Science">
        <title>The genome of the diatom Thalassiosira pseudonana: ecology, evolution, and metabolism.</title>
        <authorList>
            <person name="Armbrust E.V."/>
            <person name="Berges J.A."/>
            <person name="Bowler C."/>
            <person name="Green B.R."/>
            <person name="Martinez D."/>
            <person name="Putnam N.H."/>
            <person name="Zhou S."/>
            <person name="Allen A.E."/>
            <person name="Apt K.E."/>
            <person name="Bechner M."/>
            <person name="Brzezinski M.A."/>
            <person name="Chaal B.K."/>
            <person name="Chiovitti A."/>
            <person name="Davis A.K."/>
            <person name="Demarest M.S."/>
            <person name="Detter J.C."/>
            <person name="Glavina T."/>
            <person name="Goodstein D."/>
            <person name="Hadi M.Z."/>
            <person name="Hellsten U."/>
            <person name="Hildebrand M."/>
            <person name="Jenkins B.D."/>
            <person name="Jurka J."/>
            <person name="Kapitonov V.V."/>
            <person name="Kroger N."/>
            <person name="Lau W.W."/>
            <person name="Lane T.W."/>
            <person name="Larimer F.W."/>
            <person name="Lippmeier J.C."/>
            <person name="Lucas S."/>
            <person name="Medina M."/>
            <person name="Montsant A."/>
            <person name="Obornik M."/>
            <person name="Parker M.S."/>
            <person name="Palenik B."/>
            <person name="Pazour G.J."/>
            <person name="Richardson P.M."/>
            <person name="Rynearson T.A."/>
            <person name="Saito M.A."/>
            <person name="Schwartz D.C."/>
            <person name="Thamatrakoln K."/>
            <person name="Valentin K."/>
            <person name="Vardi A."/>
            <person name="Wilkerson F.P."/>
            <person name="Rokhsar D.S."/>
        </authorList>
    </citation>
    <scope>NUCLEOTIDE SEQUENCE [LARGE SCALE GENOMIC DNA]</scope>
    <source>
        <strain evidence="7 8">CCMP1335</strain>
    </source>
</reference>
<dbReference type="PANTHER" id="PTHR43811">
    <property type="entry name" value="FKBP-TYPE PEPTIDYL-PROLYL CIS-TRANS ISOMERASE FKPA"/>
    <property type="match status" value="1"/>
</dbReference>
<dbReference type="InterPro" id="IPR001179">
    <property type="entry name" value="PPIase_FKBP_dom"/>
</dbReference>
<organism evidence="7 8">
    <name type="scientific">Thalassiosira pseudonana</name>
    <name type="common">Marine diatom</name>
    <name type="synonym">Cyclotella nana</name>
    <dbReference type="NCBI Taxonomy" id="35128"/>
    <lineage>
        <taxon>Eukaryota</taxon>
        <taxon>Sar</taxon>
        <taxon>Stramenopiles</taxon>
        <taxon>Ochrophyta</taxon>
        <taxon>Bacillariophyta</taxon>
        <taxon>Coscinodiscophyceae</taxon>
        <taxon>Thalassiosirophycidae</taxon>
        <taxon>Thalassiosirales</taxon>
        <taxon>Thalassiosiraceae</taxon>
        <taxon>Thalassiosira</taxon>
    </lineage>
</organism>
<gene>
    <name evidence="7" type="ORF">THAPSDRAFT_34104</name>
</gene>
<dbReference type="RefSeq" id="XP_002290289.1">
    <property type="nucleotide sequence ID" value="XM_002290253.1"/>
</dbReference>
<proteinExistence type="predicted"/>
<evidence type="ECO:0000259" key="6">
    <source>
        <dbReference type="PROSITE" id="PS50059"/>
    </source>
</evidence>
<dbReference type="InParanoid" id="B8C305"/>
<evidence type="ECO:0000313" key="7">
    <source>
        <dbReference type="EMBL" id="EED92041.1"/>
    </source>
</evidence>
<dbReference type="Pfam" id="PF00254">
    <property type="entry name" value="FKBP_C"/>
    <property type="match status" value="1"/>
</dbReference>
<evidence type="ECO:0000256" key="4">
    <source>
        <dbReference type="ARBA" id="ARBA00023235"/>
    </source>
</evidence>
<dbReference type="PROSITE" id="PS50059">
    <property type="entry name" value="FKBP_PPIASE"/>
    <property type="match status" value="1"/>
</dbReference>
<dbReference type="OMA" id="SAWADET"/>
<dbReference type="Proteomes" id="UP000001449">
    <property type="component" value="Chromosome 5"/>
</dbReference>
<dbReference type="KEGG" id="tps:THAPSDRAFT_34104"/>
<dbReference type="STRING" id="35128.B8C305"/>
<feature type="non-terminal residue" evidence="7">
    <location>
        <position position="1"/>
    </location>
</feature>
<feature type="domain" description="PPIase FKBP-type" evidence="6">
    <location>
        <begin position="18"/>
        <end position="110"/>
    </location>
</feature>
<evidence type="ECO:0000256" key="3">
    <source>
        <dbReference type="ARBA" id="ARBA00023110"/>
    </source>
</evidence>
<evidence type="ECO:0000256" key="5">
    <source>
        <dbReference type="PROSITE-ProRule" id="PRU00277"/>
    </source>
</evidence>
<protein>
    <recommendedName>
        <fullName evidence="2 5">peptidylprolyl isomerase</fullName>
        <ecNumber evidence="2 5">5.2.1.8</ecNumber>
    </recommendedName>
</protein>
<dbReference type="AlphaFoldDB" id="B8C305"/>
<comment type="catalytic activity">
    <reaction evidence="1 5">
        <text>[protein]-peptidylproline (omega=180) = [protein]-peptidylproline (omega=0)</text>
        <dbReference type="Rhea" id="RHEA:16237"/>
        <dbReference type="Rhea" id="RHEA-COMP:10747"/>
        <dbReference type="Rhea" id="RHEA-COMP:10748"/>
        <dbReference type="ChEBI" id="CHEBI:83833"/>
        <dbReference type="ChEBI" id="CHEBI:83834"/>
        <dbReference type="EC" id="5.2.1.8"/>
    </reaction>
</comment>
<keyword evidence="3 5" id="KW-0697">Rotamase</keyword>
<name>B8C305_THAPS</name>
<dbReference type="GO" id="GO:0003755">
    <property type="term" value="F:peptidyl-prolyl cis-trans isomerase activity"/>
    <property type="evidence" value="ECO:0007669"/>
    <property type="project" value="UniProtKB-KW"/>
</dbReference>
<dbReference type="Gene3D" id="3.10.50.40">
    <property type="match status" value="1"/>
</dbReference>
<keyword evidence="8" id="KW-1185">Reference proteome</keyword>
<reference evidence="7 8" key="2">
    <citation type="journal article" date="2008" name="Nature">
        <title>The Phaeodactylum genome reveals the evolutionary history of diatom genomes.</title>
        <authorList>
            <person name="Bowler C."/>
            <person name="Allen A.E."/>
            <person name="Badger J.H."/>
            <person name="Grimwood J."/>
            <person name="Jabbari K."/>
            <person name="Kuo A."/>
            <person name="Maheswari U."/>
            <person name="Martens C."/>
            <person name="Maumus F."/>
            <person name="Otillar R.P."/>
            <person name="Rayko E."/>
            <person name="Salamov A."/>
            <person name="Vandepoele K."/>
            <person name="Beszteri B."/>
            <person name="Gruber A."/>
            <person name="Heijde M."/>
            <person name="Katinka M."/>
            <person name="Mock T."/>
            <person name="Valentin K."/>
            <person name="Verret F."/>
            <person name="Berges J.A."/>
            <person name="Brownlee C."/>
            <person name="Cadoret J.P."/>
            <person name="Chiovitti A."/>
            <person name="Choi C.J."/>
            <person name="Coesel S."/>
            <person name="De Martino A."/>
            <person name="Detter J.C."/>
            <person name="Durkin C."/>
            <person name="Falciatore A."/>
            <person name="Fournet J."/>
            <person name="Haruta M."/>
            <person name="Huysman M.J."/>
            <person name="Jenkins B.D."/>
            <person name="Jiroutova K."/>
            <person name="Jorgensen R.E."/>
            <person name="Joubert Y."/>
            <person name="Kaplan A."/>
            <person name="Kroger N."/>
            <person name="Kroth P.G."/>
            <person name="La Roche J."/>
            <person name="Lindquist E."/>
            <person name="Lommer M."/>
            <person name="Martin-Jezequel V."/>
            <person name="Lopez P.J."/>
            <person name="Lucas S."/>
            <person name="Mangogna M."/>
            <person name="McGinnis K."/>
            <person name="Medlin L.K."/>
            <person name="Montsant A."/>
            <person name="Oudot-Le Secq M.P."/>
            <person name="Napoli C."/>
            <person name="Obornik M."/>
            <person name="Parker M.S."/>
            <person name="Petit J.L."/>
            <person name="Porcel B.M."/>
            <person name="Poulsen N."/>
            <person name="Robison M."/>
            <person name="Rychlewski L."/>
            <person name="Rynearson T.A."/>
            <person name="Schmutz J."/>
            <person name="Shapiro H."/>
            <person name="Siaut M."/>
            <person name="Stanley M."/>
            <person name="Sussman M.R."/>
            <person name="Taylor A.R."/>
            <person name="Vardi A."/>
            <person name="von Dassow P."/>
            <person name="Vyverman W."/>
            <person name="Willis A."/>
            <person name="Wyrwicz L.S."/>
            <person name="Rokhsar D.S."/>
            <person name="Weissenbach J."/>
            <person name="Armbrust E.V."/>
            <person name="Green B.R."/>
            <person name="Van de Peer Y."/>
            <person name="Grigoriev I.V."/>
        </authorList>
    </citation>
    <scope>NUCLEOTIDE SEQUENCE [LARGE SCALE GENOMIC DNA]</scope>
    <source>
        <strain evidence="7 8">CCMP1335</strain>
    </source>
</reference>
<dbReference type="EC" id="5.2.1.8" evidence="2 5"/>
<dbReference type="InterPro" id="IPR046357">
    <property type="entry name" value="PPIase_dom_sf"/>
</dbReference>
<keyword evidence="4 5" id="KW-0413">Isomerase</keyword>
<sequence>GVAIKVVKSGNGPEPGIGELAAIRFQSFAGENKIDDIFDTPEPYYTRVGSGGLIKGVEEVLPKMRVGDRWVLTIPGELAFGPKGRPASAGKPRIPSNAVITFDVEMVGLPGKEPELIELIGDV</sequence>
<evidence type="ECO:0000256" key="1">
    <source>
        <dbReference type="ARBA" id="ARBA00000971"/>
    </source>
</evidence>
<dbReference type="eggNOG" id="KOG0552">
    <property type="taxonomic scope" value="Eukaryota"/>
</dbReference>
<dbReference type="PaxDb" id="35128-Thaps34104"/>
<dbReference type="HOGENOM" id="CLU_013615_12_1_1"/>
<dbReference type="EMBL" id="CM000642">
    <property type="protein sequence ID" value="EED92041.1"/>
    <property type="molecule type" value="Genomic_DNA"/>
</dbReference>
<dbReference type="SUPFAM" id="SSF54534">
    <property type="entry name" value="FKBP-like"/>
    <property type="match status" value="1"/>
</dbReference>
<dbReference type="GeneID" id="7453189"/>
<accession>B8C305</accession>